<protein>
    <recommendedName>
        <fullName evidence="15">Ion transport domain-containing protein</fullName>
    </recommendedName>
</protein>
<feature type="transmembrane region" description="Helical" evidence="14">
    <location>
        <begin position="1594"/>
        <end position="1614"/>
    </location>
</feature>
<evidence type="ECO:0000256" key="14">
    <source>
        <dbReference type="SAM" id="Phobius"/>
    </source>
</evidence>
<dbReference type="FunFam" id="1.10.287.70:FF:000117">
    <property type="entry name" value="Voltage-gated Ca2+ channel, alpha subunit"/>
    <property type="match status" value="1"/>
</dbReference>
<feature type="transmembrane region" description="Helical" evidence="14">
    <location>
        <begin position="404"/>
        <end position="423"/>
    </location>
</feature>
<sequence length="2234" mass="262923">MQSPYVRKRYPSKTIVVKKNNQFFSSAEQGDKKIKSSRVNKAIRKKGDFHDNQEQFQISKATQKAQHSSESESDSDESFQKSILSESSKSSVRSAKTIKSKSSKRQKNNIKDLTQNLIQQYQTILRKADSQMTQQKQEEIQQKMLDRIAEQATAQMYVQPYKDSQLCESDEENSDHLSQLFSDLANGNDKSDKSDNSIISLEVIQAQNYISNRSQKDIQSPGTPESSIQIPNVDLSTTNVKHRISNFHSAFPGFSHLSVTEQSQSSNEIEIDQLCQLQNHYGKIYQKLRSVNGAIHIKFRKMRSFSRYKLLYSSYEDGYPLLKLRKIVAYCYLITKRLSKEIVRSKVYQYVLTFVTLGNIILFIQEHLTYFNQNLLAIYFVFLWFYLADVVLQLLAFGLFRSKFIFLGRIIDTVLIILYYYHLTYKNSLIDITPLRMMRLLKQLGAIFEGLQRMIEALIESLKFIFEFTAVVILFVLFFASLGNSLFMGLFNERCLPSEDDDWIQCNQGQCPEGKSCVITNNAYNIPTNFNNIIYSFGLILKTVTMDDWSWVMYYTIRAFHPIVWIYYVLIIFVGGFFGFNLPIAVFKTHFSEMQFKTISNKTEKVEAISKSQFQKIDFYYYVNQMNQYLFSKQQSILIEKPRINKQTQAWDIKPKLLLGSMINQYKIDQSNFAQFKNTVKNFSFKYILLPKLNDIAKFYNSLDLKLFTTDIKQQMIIKQFSKSFLLEKYVDYDCNYVSTSQIDILRQSMFLFLKTTDNKPFVGQKKKKFYYKLIQSKQKFVQNPRTSRSELTIASIQVNENAKMILPIKISQRIKKDNLNTSDIHGSKSSLSSNNLNQGIKEFEREKRKFPYFMKQLSIPQESEKKPFTQYQEGTLKILVNGVYQDYLNVQKRINTKIHQKKQEGPRVQEEYTKLRRKEFEKKIIKAKNWSGNNVLISSYQLIQKFDVIFRSLNQKDIEIWPRSLSGIVLNLRKYAFQIIHFKLTKFLFDLTILINTLFLALQGIIERKIIDKIEDIATVVLSTEIILQLIVYQPKRIAKNKHHVIELLIVILSLIEFGFSDYLNVSEQYLRLMRSTKCLLFYRCILYIQMARIIGAIASITYKSYIYLAFLMFFMILTFGLIGMELFSNQFNEYHKQGYLQSFDDPAQAFMTVFNIMTNDDWFGVYRIGTEVKKELAVTFSIALVFTLNYFIYGIVMAILLDGFSQYLERESSNEENEFMKEKIKQINKLNKQLDSEQTDDDSETESSNSSSSSIKQYKELANNIILNSNRNQRRESTSPENLLASSSNVREYQQKRDSCFTEKLFHSLQFPPPRNRRPDFLNDQKKKIKDDFNRLKNKTNINLNHLKGQESKKIKLIQDNIQQIEKQLLKQNPKLYTGIDCLQSYYVFHKSNNFRKLLFKISQSNYTKYFIDITLLLSVTYLAIPKDIQQKPLLVTLLFILNSIIFVEFIVKSIAYGAFINKGSYLNYTWKVIDLAYIIIYYIQFFKIGYLPIFQVIETFLFFRPLKLLYRIKWVARVRAALTQSLFDIINVFVVLLMVWLMFAVFSMMLYADKLGYCEEQFNYDIGIEECQEQGKKWIVYKHNFDNITTAMPALFVISTFDGWGAILWASQNSRESHYGPHPYYSQAPTYVFYLAFCTIGSMFFLQLFTGVLFINIKANSKQIENQQLTQAQIEFKNVTEIILFDHPVRSSIPQSFFRKMLTNLVISKFMNFFMFSILLINCVTIMMIYHSADFDYNKIINLINHACTIIFAIWLLFQGFVLGINRFKDNPWRLYTTIVIILGVIDLLIDFIWNWFQQYVQSTQLTPNYQLLRFMYMLRNLKVIILFQGLQNLQRLVRVISFAFPFMFKILFILLIIMVVFAFYGMMLFGHIDKGEVLNDLINFSNFWLAMLALFKCVSGDDFRSIMNDCMHHNPYCQEDPKYCGSPYSQIYFILFMLISNYVLLNLFVLAMIEQFELFFNNQDSILQTYVENIDTFRKAWFKFSCNHGQFLNIKKLPFLLQEIKEPLGCKSNENQWDAAKFSLQYNLICDEENRISYNQLLYEIFFHRYKKQILSQCSEVAAEKMTYYHKTMNFRLAYHRRGLEFRRSNIGPQLKFKGNCNALYIQLTALTTFRVWKSYSQQMIQNILTEQQYFSDRTIKDTEPIRHSISQKSLESQESRIKLNDKPIYQKRRFGRLKRVSLQGQLNDYLPGDLINPKQILKRKSSFGINVEEGNVQSVYDTVKVQKMK</sequence>
<keyword evidence="17" id="KW-1185">Reference proteome</keyword>
<keyword evidence="2" id="KW-0813">Transport</keyword>
<reference evidence="16" key="1">
    <citation type="submission" date="2021-01" db="EMBL/GenBank/DDBJ databases">
        <authorList>
            <consortium name="Genoscope - CEA"/>
            <person name="William W."/>
        </authorList>
    </citation>
    <scope>NUCLEOTIDE SEQUENCE</scope>
</reference>
<evidence type="ECO:0000313" key="17">
    <source>
        <dbReference type="Proteomes" id="UP000692954"/>
    </source>
</evidence>
<keyword evidence="8 14" id="KW-1133">Transmembrane helix</keyword>
<name>A0A8S1N3K9_9CILI</name>
<feature type="compositionally biased region" description="Low complexity" evidence="13">
    <location>
        <begin position="80"/>
        <end position="95"/>
    </location>
</feature>
<accession>A0A8S1N3K9</accession>
<evidence type="ECO:0000256" key="11">
    <source>
        <dbReference type="ARBA" id="ARBA00023180"/>
    </source>
</evidence>
<keyword evidence="12" id="KW-0407">Ion channel</keyword>
<dbReference type="GO" id="GO:0098703">
    <property type="term" value="P:calcium ion import across plasma membrane"/>
    <property type="evidence" value="ECO:0007669"/>
    <property type="project" value="TreeGrafter"/>
</dbReference>
<keyword evidence="7" id="KW-0851">Voltage-gated channel</keyword>
<feature type="transmembrane region" description="Helical" evidence="14">
    <location>
        <begin position="1850"/>
        <end position="1873"/>
    </location>
</feature>
<feature type="domain" description="Ion transport" evidence="15">
    <location>
        <begin position="346"/>
        <end position="595"/>
    </location>
</feature>
<feature type="transmembrane region" description="Helical" evidence="14">
    <location>
        <begin position="1746"/>
        <end position="1766"/>
    </location>
</feature>
<feature type="compositionally biased region" description="Polar residues" evidence="13">
    <location>
        <begin position="1281"/>
        <end position="1292"/>
    </location>
</feature>
<dbReference type="GO" id="GO:0008331">
    <property type="term" value="F:high voltage-gated calcium channel activity"/>
    <property type="evidence" value="ECO:0007669"/>
    <property type="project" value="TreeGrafter"/>
</dbReference>
<evidence type="ECO:0000256" key="13">
    <source>
        <dbReference type="SAM" id="MobiDB-lite"/>
    </source>
</evidence>
<proteinExistence type="predicted"/>
<feature type="compositionally biased region" description="Basic residues" evidence="13">
    <location>
        <begin position="35"/>
        <end position="44"/>
    </location>
</feature>
<feature type="transmembrane region" description="Helical" evidence="14">
    <location>
        <begin position="347"/>
        <end position="364"/>
    </location>
</feature>
<feature type="transmembrane region" description="Helical" evidence="14">
    <location>
        <begin position="376"/>
        <end position="397"/>
    </location>
</feature>
<gene>
    <name evidence="16" type="ORF">PSON_ATCC_30995.1.T0460169</name>
</gene>
<dbReference type="FunFam" id="1.10.287.70:FF:000309">
    <property type="entry name" value="Uncharacterized protein"/>
    <property type="match status" value="1"/>
</dbReference>
<feature type="transmembrane region" description="Helical" evidence="14">
    <location>
        <begin position="1634"/>
        <end position="1658"/>
    </location>
</feature>
<feature type="transmembrane region" description="Helical" evidence="14">
    <location>
        <begin position="565"/>
        <end position="587"/>
    </location>
</feature>
<feature type="region of interest" description="Disordered" evidence="13">
    <location>
        <begin position="26"/>
        <end position="111"/>
    </location>
</feature>
<keyword evidence="9" id="KW-0406">Ion transport</keyword>
<evidence type="ECO:0000256" key="3">
    <source>
        <dbReference type="ARBA" id="ARBA00022568"/>
    </source>
</evidence>
<feature type="transmembrane region" description="Helical" evidence="14">
    <location>
        <begin position="464"/>
        <end position="482"/>
    </location>
</feature>
<dbReference type="FunFam" id="1.20.120.350:FF:000087">
    <property type="entry name" value="Uncharacterized protein"/>
    <property type="match status" value="1"/>
</dbReference>
<dbReference type="FunFam" id="1.10.287.70:FF:000162">
    <property type="entry name" value="Voltage-gated Ca2+ channel, alpha subunit"/>
    <property type="match status" value="1"/>
</dbReference>
<feature type="transmembrane region" description="Helical" evidence="14">
    <location>
        <begin position="1018"/>
        <end position="1034"/>
    </location>
</feature>
<feature type="region of interest" description="Disordered" evidence="13">
    <location>
        <begin position="1235"/>
        <end position="1257"/>
    </location>
</feature>
<evidence type="ECO:0000313" key="16">
    <source>
        <dbReference type="EMBL" id="CAD8084276.1"/>
    </source>
</evidence>
<feature type="compositionally biased region" description="Basic residues" evidence="13">
    <location>
        <begin position="96"/>
        <end position="108"/>
    </location>
</feature>
<dbReference type="OrthoDB" id="10069766at2759"/>
<organism evidence="16 17">
    <name type="scientific">Paramecium sonneborni</name>
    <dbReference type="NCBI Taxonomy" id="65129"/>
    <lineage>
        <taxon>Eukaryota</taxon>
        <taxon>Sar</taxon>
        <taxon>Alveolata</taxon>
        <taxon>Ciliophora</taxon>
        <taxon>Intramacronucleata</taxon>
        <taxon>Oligohymenophorea</taxon>
        <taxon>Peniculida</taxon>
        <taxon>Parameciidae</taxon>
        <taxon>Paramecium</taxon>
    </lineage>
</organism>
<evidence type="ECO:0000256" key="2">
    <source>
        <dbReference type="ARBA" id="ARBA00022448"/>
    </source>
</evidence>
<evidence type="ECO:0000256" key="10">
    <source>
        <dbReference type="ARBA" id="ARBA00023136"/>
    </source>
</evidence>
<keyword evidence="11" id="KW-0325">Glycoprotein</keyword>
<evidence type="ECO:0000256" key="1">
    <source>
        <dbReference type="ARBA" id="ARBA00004141"/>
    </source>
</evidence>
<feature type="domain" description="Ion transport" evidence="15">
    <location>
        <begin position="1712"/>
        <end position="1962"/>
    </location>
</feature>
<keyword evidence="4" id="KW-0107">Calcium channel</keyword>
<evidence type="ECO:0000256" key="5">
    <source>
        <dbReference type="ARBA" id="ARBA00022692"/>
    </source>
</evidence>
<evidence type="ECO:0000259" key="15">
    <source>
        <dbReference type="Pfam" id="PF00520"/>
    </source>
</evidence>
<comment type="subcellular location">
    <subcellularLocation>
        <location evidence="1">Membrane</location>
        <topology evidence="1">Multi-pass membrane protein</topology>
    </subcellularLocation>
</comment>
<feature type="transmembrane region" description="Helical" evidence="14">
    <location>
        <begin position="1778"/>
        <end position="1800"/>
    </location>
</feature>
<dbReference type="InterPro" id="IPR050599">
    <property type="entry name" value="VDCC_alpha-1_subunit"/>
</dbReference>
<feature type="transmembrane region" description="Helical" evidence="14">
    <location>
        <begin position="1178"/>
        <end position="1203"/>
    </location>
</feature>
<feature type="domain" description="Ion transport" evidence="15">
    <location>
        <begin position="1408"/>
        <end position="1661"/>
    </location>
</feature>
<feature type="transmembrane region" description="Helical" evidence="14">
    <location>
        <begin position="1107"/>
        <end position="1126"/>
    </location>
</feature>
<evidence type="ECO:0000256" key="4">
    <source>
        <dbReference type="ARBA" id="ARBA00022673"/>
    </source>
</evidence>
<dbReference type="GO" id="GO:0005891">
    <property type="term" value="C:voltage-gated calcium channel complex"/>
    <property type="evidence" value="ECO:0007669"/>
    <property type="project" value="TreeGrafter"/>
</dbReference>
<feature type="transmembrane region" description="Helical" evidence="14">
    <location>
        <begin position="1713"/>
        <end position="1734"/>
    </location>
</feature>
<evidence type="ECO:0000256" key="7">
    <source>
        <dbReference type="ARBA" id="ARBA00022882"/>
    </source>
</evidence>
<feature type="transmembrane region" description="Helical" evidence="14">
    <location>
        <begin position="1046"/>
        <end position="1062"/>
    </location>
</feature>
<evidence type="ECO:0000256" key="6">
    <source>
        <dbReference type="ARBA" id="ARBA00022837"/>
    </source>
</evidence>
<feature type="transmembrane region" description="Helical" evidence="14">
    <location>
        <begin position="1475"/>
        <end position="1500"/>
    </location>
</feature>
<keyword evidence="5 14" id="KW-0812">Transmembrane</keyword>
<evidence type="ECO:0000256" key="9">
    <source>
        <dbReference type="ARBA" id="ARBA00023065"/>
    </source>
</evidence>
<feature type="transmembrane region" description="Helical" evidence="14">
    <location>
        <begin position="1885"/>
        <end position="1902"/>
    </location>
</feature>
<dbReference type="EMBL" id="CAJJDN010000046">
    <property type="protein sequence ID" value="CAD8084276.1"/>
    <property type="molecule type" value="Genomic_DNA"/>
</dbReference>
<feature type="transmembrane region" description="Helical" evidence="14">
    <location>
        <begin position="1935"/>
        <end position="1957"/>
    </location>
</feature>
<dbReference type="FunFam" id="1.10.287.70:FF:000166">
    <property type="entry name" value="Voltage-gated Ca2+ channel, alpha subunit"/>
    <property type="match status" value="1"/>
</dbReference>
<feature type="transmembrane region" description="Helical" evidence="14">
    <location>
        <begin position="1439"/>
        <end position="1463"/>
    </location>
</feature>
<feature type="transmembrane region" description="Helical" evidence="14">
    <location>
        <begin position="988"/>
        <end position="1006"/>
    </location>
</feature>
<dbReference type="FunFam" id="1.20.120.350:FF:000082">
    <property type="entry name" value="Uncharacterized protein"/>
    <property type="match status" value="1"/>
</dbReference>
<feature type="transmembrane region" description="Helical" evidence="14">
    <location>
        <begin position="1532"/>
        <end position="1555"/>
    </location>
</feature>
<dbReference type="Pfam" id="PF00520">
    <property type="entry name" value="Ion_trans"/>
    <property type="match status" value="4"/>
</dbReference>
<comment type="caution">
    <text evidence="16">The sequence shown here is derived from an EMBL/GenBank/DDBJ whole genome shotgun (WGS) entry which is preliminary data.</text>
</comment>
<dbReference type="PANTHER" id="PTHR45628:SF7">
    <property type="entry name" value="VOLTAGE-DEPENDENT CALCIUM CHANNEL TYPE A SUBUNIT ALPHA-1"/>
    <property type="match status" value="1"/>
</dbReference>
<keyword evidence="3" id="KW-0109">Calcium transport</keyword>
<evidence type="ECO:0000256" key="12">
    <source>
        <dbReference type="ARBA" id="ARBA00023303"/>
    </source>
</evidence>
<feature type="region of interest" description="Disordered" evidence="13">
    <location>
        <begin position="1269"/>
        <end position="1292"/>
    </location>
</feature>
<feature type="transmembrane region" description="Helical" evidence="14">
    <location>
        <begin position="1082"/>
        <end position="1100"/>
    </location>
</feature>
<dbReference type="PANTHER" id="PTHR45628">
    <property type="entry name" value="VOLTAGE-DEPENDENT CALCIUM CHANNEL TYPE A SUBUNIT ALPHA-1"/>
    <property type="match status" value="1"/>
</dbReference>
<keyword evidence="6" id="KW-0106">Calcium</keyword>
<keyword evidence="10 14" id="KW-0472">Membrane</keyword>
<dbReference type="InterPro" id="IPR005821">
    <property type="entry name" value="Ion_trans_dom"/>
</dbReference>
<feature type="domain" description="Ion transport" evidence="15">
    <location>
        <begin position="987"/>
        <end position="1212"/>
    </location>
</feature>
<feature type="transmembrane region" description="Helical" evidence="14">
    <location>
        <begin position="1409"/>
        <end position="1427"/>
    </location>
</feature>
<feature type="compositionally biased region" description="Polar residues" evidence="13">
    <location>
        <begin position="54"/>
        <end position="66"/>
    </location>
</feature>
<evidence type="ECO:0000256" key="8">
    <source>
        <dbReference type="ARBA" id="ARBA00022989"/>
    </source>
</evidence>
<dbReference type="Proteomes" id="UP000692954">
    <property type="component" value="Unassembled WGS sequence"/>
</dbReference>